<feature type="non-terminal residue" evidence="2">
    <location>
        <position position="1"/>
    </location>
</feature>
<dbReference type="AlphaFoldDB" id="A0A9D4ZN08"/>
<evidence type="ECO:0000313" key="3">
    <source>
        <dbReference type="Proteomes" id="UP000886520"/>
    </source>
</evidence>
<dbReference type="OrthoDB" id="1749075at2759"/>
<proteinExistence type="predicted"/>
<sequence length="52" mass="6022">DFDHCLYTKKAKDGSWLILILYVDDMLIASKHLEEISALKSKMAKAFDMKDM</sequence>
<feature type="non-terminal residue" evidence="2">
    <location>
        <position position="52"/>
    </location>
</feature>
<accession>A0A9D4ZN08</accession>
<dbReference type="Pfam" id="PF07727">
    <property type="entry name" value="RVT_2"/>
    <property type="match status" value="1"/>
</dbReference>
<keyword evidence="3" id="KW-1185">Reference proteome</keyword>
<dbReference type="Proteomes" id="UP000886520">
    <property type="component" value="Chromosome 5"/>
</dbReference>
<evidence type="ECO:0000313" key="2">
    <source>
        <dbReference type="EMBL" id="KAI5079301.1"/>
    </source>
</evidence>
<dbReference type="InterPro" id="IPR013103">
    <property type="entry name" value="RVT_2"/>
</dbReference>
<comment type="caution">
    <text evidence="2">The sequence shown here is derived from an EMBL/GenBank/DDBJ whole genome shotgun (WGS) entry which is preliminary data.</text>
</comment>
<gene>
    <name evidence="2" type="ORF">GOP47_0004780</name>
</gene>
<dbReference type="EMBL" id="JABFUD020000005">
    <property type="protein sequence ID" value="KAI5079301.1"/>
    <property type="molecule type" value="Genomic_DNA"/>
</dbReference>
<name>A0A9D4ZN08_ADICA</name>
<protein>
    <recommendedName>
        <fullName evidence="1">Reverse transcriptase Ty1/copia-type domain-containing protein</fullName>
    </recommendedName>
</protein>
<reference evidence="2 3" key="1">
    <citation type="submission" date="2021-01" db="EMBL/GenBank/DDBJ databases">
        <title>Adiantum capillus-veneris genome.</title>
        <authorList>
            <person name="Fang Y."/>
            <person name="Liao Q."/>
        </authorList>
    </citation>
    <scope>NUCLEOTIDE SEQUENCE [LARGE SCALE GENOMIC DNA]</scope>
    <source>
        <strain evidence="2">H3</strain>
        <tissue evidence="2">Leaf</tissue>
    </source>
</reference>
<evidence type="ECO:0000259" key="1">
    <source>
        <dbReference type="Pfam" id="PF07727"/>
    </source>
</evidence>
<feature type="domain" description="Reverse transcriptase Ty1/copia-type" evidence="1">
    <location>
        <begin position="3"/>
        <end position="52"/>
    </location>
</feature>
<organism evidence="2 3">
    <name type="scientific">Adiantum capillus-veneris</name>
    <name type="common">Maidenhair fern</name>
    <dbReference type="NCBI Taxonomy" id="13818"/>
    <lineage>
        <taxon>Eukaryota</taxon>
        <taxon>Viridiplantae</taxon>
        <taxon>Streptophyta</taxon>
        <taxon>Embryophyta</taxon>
        <taxon>Tracheophyta</taxon>
        <taxon>Polypodiopsida</taxon>
        <taxon>Polypodiidae</taxon>
        <taxon>Polypodiales</taxon>
        <taxon>Pteridineae</taxon>
        <taxon>Pteridaceae</taxon>
        <taxon>Vittarioideae</taxon>
        <taxon>Adiantum</taxon>
    </lineage>
</organism>